<organism evidence="1 2">
    <name type="scientific">Trichonephila inaurata madagascariensis</name>
    <dbReference type="NCBI Taxonomy" id="2747483"/>
    <lineage>
        <taxon>Eukaryota</taxon>
        <taxon>Metazoa</taxon>
        <taxon>Ecdysozoa</taxon>
        <taxon>Arthropoda</taxon>
        <taxon>Chelicerata</taxon>
        <taxon>Arachnida</taxon>
        <taxon>Araneae</taxon>
        <taxon>Araneomorphae</taxon>
        <taxon>Entelegynae</taxon>
        <taxon>Araneoidea</taxon>
        <taxon>Nephilidae</taxon>
        <taxon>Trichonephila</taxon>
        <taxon>Trichonephila inaurata</taxon>
    </lineage>
</organism>
<comment type="caution">
    <text evidence="1">The sequence shown here is derived from an EMBL/GenBank/DDBJ whole genome shotgun (WGS) entry which is preliminary data.</text>
</comment>
<keyword evidence="2" id="KW-1185">Reference proteome</keyword>
<sequence>MKQHRQKKRKYRRTISKVSTLEFKDDVLKKAEHIDSTRELVKERILCAYDLMTSEVKYLTPCYAHFLNRLPFIEKKPHHDNQVLEDMAENFNYIENHDDSQFTLKELRDALTDVSYSLEFAASYGNTVQYKISAVYHPQSRILSSESGSLVQYVGGNADINVHTLDGNNTLHVMGTKIVIPKDAVLYNDRV</sequence>
<evidence type="ECO:0000313" key="2">
    <source>
        <dbReference type="Proteomes" id="UP000886998"/>
    </source>
</evidence>
<dbReference type="AlphaFoldDB" id="A0A8X6YVQ4"/>
<name>A0A8X6YVQ4_9ARAC</name>
<reference evidence="1" key="1">
    <citation type="submission" date="2020-08" db="EMBL/GenBank/DDBJ databases">
        <title>Multicomponent nature underlies the extraordinary mechanical properties of spider dragline silk.</title>
        <authorList>
            <person name="Kono N."/>
            <person name="Nakamura H."/>
            <person name="Mori M."/>
            <person name="Yoshida Y."/>
            <person name="Ohtoshi R."/>
            <person name="Malay A.D."/>
            <person name="Moran D.A.P."/>
            <person name="Tomita M."/>
            <person name="Numata K."/>
            <person name="Arakawa K."/>
        </authorList>
    </citation>
    <scope>NUCLEOTIDE SEQUENCE</scope>
</reference>
<gene>
    <name evidence="1" type="ORF">TNIN_449881</name>
</gene>
<accession>A0A8X6YVQ4</accession>
<proteinExistence type="predicted"/>
<evidence type="ECO:0000313" key="1">
    <source>
        <dbReference type="EMBL" id="GFY78732.1"/>
    </source>
</evidence>
<protein>
    <submittedName>
        <fullName evidence="1">Uncharacterized protein</fullName>
    </submittedName>
</protein>
<dbReference type="Proteomes" id="UP000886998">
    <property type="component" value="Unassembled WGS sequence"/>
</dbReference>
<dbReference type="EMBL" id="BMAV01023157">
    <property type="protein sequence ID" value="GFY78732.1"/>
    <property type="molecule type" value="Genomic_DNA"/>
</dbReference>